<feature type="domain" description="Calcineurin-like phosphoesterase" evidence="2">
    <location>
        <begin position="65"/>
        <end position="263"/>
    </location>
</feature>
<sequence length="356" mass="40832">MKNLILICFLCFSGISQAQIYPVTPTLENENSFSMILLPDPQSYIKFEANQPLFELMTRWCALNRKKLAIKAVLCTGDLVEQNEWPVPDNRNGDQTSTQQWEAAARSFNCLDNRLPYIICTGNHDYGYEKAENRLCHFPEYFPVEKNACWKDCLVSTAKNAFELPTLENAAYEFDTDTWGKILVISLEFAPREEALHWAKKLADSPRYKAHKIIVLTHSYLEIDGSIFEKENYKMTPANYGKAIWDKLIYPTPNIDLLICGHACEITDLEGTVSYREDRNSKGEYVPQMMFNAQTADKQWFGNGGDGWLRILEFMPDGKTIKVKTFSPLFAVSPTTAEFAWRTAAYDQFDIVINKK</sequence>
<feature type="signal peptide" evidence="1">
    <location>
        <begin position="1"/>
        <end position="18"/>
    </location>
</feature>
<dbReference type="InterPro" id="IPR004843">
    <property type="entry name" value="Calcineurin-like_PHP"/>
</dbReference>
<evidence type="ECO:0000313" key="4">
    <source>
        <dbReference type="Proteomes" id="UP000004892"/>
    </source>
</evidence>
<comment type="caution">
    <text evidence="3">The sequence shown here is derived from an EMBL/GenBank/DDBJ whole genome shotgun (WGS) entry which is preliminary data.</text>
</comment>
<dbReference type="Pfam" id="PF00149">
    <property type="entry name" value="Metallophos"/>
    <property type="match status" value="1"/>
</dbReference>
<reference evidence="3 4" key="1">
    <citation type="submission" date="2012-01" db="EMBL/GenBank/DDBJ databases">
        <title>The Genome Sequence of Odoribacter laneus YIT 12061.</title>
        <authorList>
            <consortium name="The Broad Institute Genome Sequencing Platform"/>
            <person name="Earl A."/>
            <person name="Ward D."/>
            <person name="Feldgarden M."/>
            <person name="Gevers D."/>
            <person name="Morotomi M."/>
            <person name="Young S.K."/>
            <person name="Zeng Q."/>
            <person name="Gargeya S."/>
            <person name="Fitzgerald M."/>
            <person name="Haas B."/>
            <person name="Abouelleil A."/>
            <person name="Alvarado L."/>
            <person name="Arachchi H.M."/>
            <person name="Berlin A."/>
            <person name="Chapman S.B."/>
            <person name="Gearin G."/>
            <person name="Goldberg J."/>
            <person name="Griggs A."/>
            <person name="Gujja S."/>
            <person name="Hansen M."/>
            <person name="Heiman D."/>
            <person name="Howarth C."/>
            <person name="Larimer J."/>
            <person name="Lui A."/>
            <person name="MacDonald P.J.P."/>
            <person name="McCowen C."/>
            <person name="Montmayeur A."/>
            <person name="Murphy C."/>
            <person name="Neiman D."/>
            <person name="Pearson M."/>
            <person name="Priest M."/>
            <person name="Roberts A."/>
            <person name="Saif S."/>
            <person name="Shea T."/>
            <person name="Sisk P."/>
            <person name="Stolte C."/>
            <person name="Sykes S."/>
            <person name="Wortman J."/>
            <person name="Nusbaum C."/>
            <person name="Birren B."/>
        </authorList>
    </citation>
    <scope>NUCLEOTIDE SEQUENCE [LARGE SCALE GENOMIC DNA]</scope>
    <source>
        <strain evidence="3 4">YIT 12061</strain>
    </source>
</reference>
<dbReference type="EMBL" id="ADMC01000019">
    <property type="protein sequence ID" value="EHP48130.1"/>
    <property type="molecule type" value="Genomic_DNA"/>
</dbReference>
<feature type="chain" id="PRO_5003549455" description="Calcineurin-like phosphoesterase domain-containing protein" evidence="1">
    <location>
        <begin position="19"/>
        <end position="356"/>
    </location>
</feature>
<dbReference type="GO" id="GO:0016787">
    <property type="term" value="F:hydrolase activity"/>
    <property type="evidence" value="ECO:0007669"/>
    <property type="project" value="InterPro"/>
</dbReference>
<proteinExistence type="predicted"/>
<name>H1DGE2_9BACT</name>
<dbReference type="AlphaFoldDB" id="H1DGE2"/>
<dbReference type="STRING" id="742817.HMPREF9449_01328"/>
<dbReference type="Gene3D" id="3.60.21.10">
    <property type="match status" value="1"/>
</dbReference>
<dbReference type="PATRIC" id="fig|742817.3.peg.1409"/>
<dbReference type="InterPro" id="IPR051918">
    <property type="entry name" value="STPP_CPPED1"/>
</dbReference>
<protein>
    <recommendedName>
        <fullName evidence="2">Calcineurin-like phosphoesterase domain-containing protein</fullName>
    </recommendedName>
</protein>
<keyword evidence="1" id="KW-0732">Signal</keyword>
<evidence type="ECO:0000256" key="1">
    <source>
        <dbReference type="SAM" id="SignalP"/>
    </source>
</evidence>
<accession>H1DGE2</accession>
<evidence type="ECO:0000259" key="2">
    <source>
        <dbReference type="Pfam" id="PF00149"/>
    </source>
</evidence>
<evidence type="ECO:0000313" key="3">
    <source>
        <dbReference type="EMBL" id="EHP48130.1"/>
    </source>
</evidence>
<dbReference type="SUPFAM" id="SSF56300">
    <property type="entry name" value="Metallo-dependent phosphatases"/>
    <property type="match status" value="1"/>
</dbReference>
<dbReference type="PANTHER" id="PTHR43143">
    <property type="entry name" value="METALLOPHOSPHOESTERASE, CALCINEURIN SUPERFAMILY"/>
    <property type="match status" value="1"/>
</dbReference>
<dbReference type="InterPro" id="IPR029052">
    <property type="entry name" value="Metallo-depent_PP-like"/>
</dbReference>
<dbReference type="RefSeq" id="WP_009136476.1">
    <property type="nucleotide sequence ID" value="NZ_JH594596.1"/>
</dbReference>
<dbReference type="eggNOG" id="COG1409">
    <property type="taxonomic scope" value="Bacteria"/>
</dbReference>
<dbReference type="GeneID" id="98068903"/>
<dbReference type="PANTHER" id="PTHR43143:SF5">
    <property type="entry name" value="SECRETED PROTEIN"/>
    <property type="match status" value="1"/>
</dbReference>
<keyword evidence="4" id="KW-1185">Reference proteome</keyword>
<organism evidence="3 4">
    <name type="scientific">Odoribacter laneus YIT 12061</name>
    <dbReference type="NCBI Taxonomy" id="742817"/>
    <lineage>
        <taxon>Bacteria</taxon>
        <taxon>Pseudomonadati</taxon>
        <taxon>Bacteroidota</taxon>
        <taxon>Bacteroidia</taxon>
        <taxon>Bacteroidales</taxon>
        <taxon>Odoribacteraceae</taxon>
        <taxon>Odoribacter</taxon>
    </lineage>
</organism>
<dbReference type="Proteomes" id="UP000004892">
    <property type="component" value="Unassembled WGS sequence"/>
</dbReference>
<dbReference type="HOGENOM" id="CLU_775357_0_0_10"/>
<gene>
    <name evidence="3" type="ORF">HMPREF9449_01328</name>
</gene>